<dbReference type="HOGENOM" id="CLU_083312_0_0_5"/>
<keyword evidence="1" id="KW-0808">Transferase</keyword>
<dbReference type="PATRIC" id="fig|269796.9.peg.3213"/>
<evidence type="ECO:0000313" key="1">
    <source>
        <dbReference type="EMBL" id="ABC23895.1"/>
    </source>
</evidence>
<dbReference type="STRING" id="269796.Rru_A3100"/>
<organism evidence="1 2">
    <name type="scientific">Rhodospirillum rubrum (strain ATCC 11170 / ATH 1.1.1 / DSM 467 / LMG 4362 / NCIMB 8255 / S1)</name>
    <dbReference type="NCBI Taxonomy" id="269796"/>
    <lineage>
        <taxon>Bacteria</taxon>
        <taxon>Pseudomonadati</taxon>
        <taxon>Pseudomonadota</taxon>
        <taxon>Alphaproteobacteria</taxon>
        <taxon>Rhodospirillales</taxon>
        <taxon>Rhodospirillaceae</taxon>
        <taxon>Rhodospirillum</taxon>
    </lineage>
</organism>
<keyword evidence="2" id="KW-1185">Reference proteome</keyword>
<dbReference type="PhylomeDB" id="Q2RPQ0"/>
<dbReference type="Proteomes" id="UP000001929">
    <property type="component" value="Chromosome"/>
</dbReference>
<dbReference type="InterPro" id="IPR027417">
    <property type="entry name" value="P-loop_NTPase"/>
</dbReference>
<proteinExistence type="predicted"/>
<protein>
    <submittedName>
        <fullName evidence="1">Hpr(Ser) kinase/phosphatase</fullName>
        <ecNumber evidence="1">2.7.1.-</ecNumber>
    </submittedName>
</protein>
<evidence type="ECO:0000313" key="2">
    <source>
        <dbReference type="Proteomes" id="UP000001929"/>
    </source>
</evidence>
<dbReference type="GO" id="GO:0016301">
    <property type="term" value="F:kinase activity"/>
    <property type="evidence" value="ECO:0007669"/>
    <property type="project" value="UniProtKB-KW"/>
</dbReference>
<dbReference type="Gene3D" id="3.40.50.300">
    <property type="entry name" value="P-loop containing nucleotide triphosphate hydrolases"/>
    <property type="match status" value="1"/>
</dbReference>
<dbReference type="RefSeq" id="WP_011390848.1">
    <property type="nucleotide sequence ID" value="NC_007643.1"/>
</dbReference>
<dbReference type="EC" id="2.7.1.-" evidence="1"/>
<accession>Q2RPQ0</accession>
<dbReference type="KEGG" id="rru:Rru_A3100"/>
<dbReference type="eggNOG" id="COG1493">
    <property type="taxonomic scope" value="Bacteria"/>
</dbReference>
<sequence>MLRRRAGGEGLGLVIGPYQVRLKTRAPSLLRSLRLLYDDAPLSDDAFHDFHIDIAAPRGWLRPWRRQAVFRLDGLSTFEPLPEAHAPILFEWALNWCIATLAHDHVILHSAVLEKDGRAALLPAPPGSGKSTLCAGMVAAGWRLLSDEMALIGVTDGLLSPIPRPVSLKNASIEVIRARAPRATFAPSIPGTPKGTIGLMRPPREAIVRRSHRVAPAWILFPRWQAGAPLTLTPRPMASATFDVLRNCYNLAVHGQAGFDRLADVVGGCACFDLAYGDLDEALERLAGLAVTR</sequence>
<dbReference type="AlphaFoldDB" id="Q2RPQ0"/>
<keyword evidence="1" id="KW-0418">Kinase</keyword>
<dbReference type="NCBIfam" id="TIGR04352">
    <property type="entry name" value="HprK_rel_A"/>
    <property type="match status" value="1"/>
</dbReference>
<dbReference type="EMBL" id="CP000230">
    <property type="protein sequence ID" value="ABC23895.1"/>
    <property type="molecule type" value="Genomic_DNA"/>
</dbReference>
<dbReference type="InterPro" id="IPR027600">
    <property type="entry name" value="HprK-rel_A"/>
</dbReference>
<name>Q2RPQ0_RHORT</name>
<gene>
    <name evidence="1" type="ordered locus">Rru_A3100</name>
</gene>
<dbReference type="SUPFAM" id="SSF53795">
    <property type="entry name" value="PEP carboxykinase-like"/>
    <property type="match status" value="1"/>
</dbReference>
<reference evidence="1 2" key="1">
    <citation type="journal article" date="2011" name="Stand. Genomic Sci.">
        <title>Complete genome sequence of Rhodospirillum rubrum type strain (S1).</title>
        <authorList>
            <person name="Munk A.C."/>
            <person name="Copeland A."/>
            <person name="Lucas S."/>
            <person name="Lapidus A."/>
            <person name="Del Rio T.G."/>
            <person name="Barry K."/>
            <person name="Detter J.C."/>
            <person name="Hammon N."/>
            <person name="Israni S."/>
            <person name="Pitluck S."/>
            <person name="Brettin T."/>
            <person name="Bruce D."/>
            <person name="Han C."/>
            <person name="Tapia R."/>
            <person name="Gilna P."/>
            <person name="Schmutz J."/>
            <person name="Larimer F."/>
            <person name="Land M."/>
            <person name="Kyrpides N.C."/>
            <person name="Mavromatis K."/>
            <person name="Richardson P."/>
            <person name="Rohde M."/>
            <person name="Goker M."/>
            <person name="Klenk H.P."/>
            <person name="Zhang Y."/>
            <person name="Roberts G.P."/>
            <person name="Reslewic S."/>
            <person name="Schwartz D.C."/>
        </authorList>
    </citation>
    <scope>NUCLEOTIDE SEQUENCE [LARGE SCALE GENOMIC DNA]</scope>
    <source>
        <strain evidence="2">ATCC 11170 / ATH 1.1.1 / DSM 467 / LMG 4362 / NCIMB 8255 / S1</strain>
    </source>
</reference>
<dbReference type="EnsemblBacteria" id="ABC23895">
    <property type="protein sequence ID" value="ABC23895"/>
    <property type="gene ID" value="Rru_A3100"/>
</dbReference>